<accession>A0ABU3RNJ9</accession>
<comment type="caution">
    <text evidence="2">The sequence shown here is derived from an EMBL/GenBank/DDBJ whole genome shotgun (WGS) entry which is preliminary data.</text>
</comment>
<reference evidence="2 3" key="1">
    <citation type="submission" date="2023-10" db="EMBL/GenBank/DDBJ databases">
        <title>Paenibacillus strain PFR10 Genome sequencing and assembly.</title>
        <authorList>
            <person name="Kim I."/>
        </authorList>
    </citation>
    <scope>NUCLEOTIDE SEQUENCE [LARGE SCALE GENOMIC DNA]</scope>
    <source>
        <strain evidence="2 3">PFR10</strain>
    </source>
</reference>
<sequence length="667" mass="76077">MNYYDSNAQFLTEYNEWLLEQMELISADDLEIIHVGDDIAFKLADEQGNEFFSASMYDPRYEAEQFLDGVNFDNTGYILLGMGSSAILKQILGNKTETAWVLIIEKDTRLVKKFLQEVDLSPYLSGQLQRVIILTDLMGDISGIMNHYIFSLIGYYFLQTDLLRTFASYRRDAEYYESVTSIIINQLRTTVAAMGNSMEDTLLGMSNELKNVPIALRSPKIKDLKEKFKGKPIICVASGPSLDKQLPLLKQVKGKAMIISAESAFKVLLKNDIAPDVLCILERGPNSYELSTNGVEIPEETALIALTLMDPRLPRVWNSHVVPVFKSNITHSRLMSEALGDLGTLYNGNSVAHLSYSVAQHLGGYPIVFIGQDLAYSEEGTTHSKDSFYVDQSDENITDEQRKQISASLQPDQNFYNKTVYVDGYYGGKVRTRELWRQFLFWMEHMLAILPAPLVINATEGGAEIKGAVNMPFQEVIEQYCQERTPSIPELFRDMAQPMDAELHDRMRNMIDFFNGRLGELERISTFAAEILQAIEQLLVEQPFSQDNSVEFLEMKASRIIRNVELLIKDMIKDSFCMFFLSPLLTNYHVKMNPISRVSSIERLKSILVHQSNFMMWIIDGRDQIMKVYEEGIREAVTELGLNSEELYFEAKQKWEPPNLELEEDNG</sequence>
<evidence type="ECO:0000313" key="3">
    <source>
        <dbReference type="Proteomes" id="UP001260980"/>
    </source>
</evidence>
<evidence type="ECO:0000313" key="2">
    <source>
        <dbReference type="EMBL" id="MDU0205696.1"/>
    </source>
</evidence>
<dbReference type="Proteomes" id="UP001260980">
    <property type="component" value="Unassembled WGS sequence"/>
</dbReference>
<dbReference type="InterPro" id="IPR002826">
    <property type="entry name" value="MptE-like"/>
</dbReference>
<organism evidence="2 3">
    <name type="scientific">Paenibacillus violae</name>
    <dbReference type="NCBI Taxonomy" id="3077234"/>
    <lineage>
        <taxon>Bacteria</taxon>
        <taxon>Bacillati</taxon>
        <taxon>Bacillota</taxon>
        <taxon>Bacilli</taxon>
        <taxon>Bacillales</taxon>
        <taxon>Paenibacillaceae</taxon>
        <taxon>Paenibacillus</taxon>
    </lineage>
</organism>
<dbReference type="RefSeq" id="WP_315955581.1">
    <property type="nucleotide sequence ID" value="NZ_JAWCUD010000015.1"/>
</dbReference>
<dbReference type="PANTHER" id="PTHR41786">
    <property type="entry name" value="MOTILITY ACCESSORY FACTOR MAF"/>
    <property type="match status" value="1"/>
</dbReference>
<keyword evidence="3" id="KW-1185">Reference proteome</keyword>
<gene>
    <name evidence="2" type="ORF">RQP52_31930</name>
</gene>
<name>A0ABU3RNJ9_9BACL</name>
<protein>
    <submittedName>
        <fullName evidence="2">6-hydroxymethylpterin diphosphokinase MptE-like protein</fullName>
    </submittedName>
</protein>
<proteinExistence type="predicted"/>
<dbReference type="EMBL" id="JAWCUD010000015">
    <property type="protein sequence ID" value="MDU0205696.1"/>
    <property type="molecule type" value="Genomic_DNA"/>
</dbReference>
<feature type="domain" description="6-hydroxymethylpterin diphosphokinase MptE-like" evidence="1">
    <location>
        <begin position="207"/>
        <end position="378"/>
    </location>
</feature>
<dbReference type="PANTHER" id="PTHR41786:SF1">
    <property type="entry name" value="6-HYDROXYMETHYLPTERIN DIPHOSPHOKINASE MPTE-LIKE DOMAIN-CONTAINING PROTEIN"/>
    <property type="match status" value="1"/>
</dbReference>
<dbReference type="Pfam" id="PF01973">
    <property type="entry name" value="MptE-like"/>
    <property type="match status" value="1"/>
</dbReference>
<evidence type="ECO:0000259" key="1">
    <source>
        <dbReference type="Pfam" id="PF01973"/>
    </source>
</evidence>